<accession>A0A7S0KFM6</accession>
<dbReference type="InterPro" id="IPR045148">
    <property type="entry name" value="TCRG1-like"/>
</dbReference>
<dbReference type="GO" id="GO:0005634">
    <property type="term" value="C:nucleus"/>
    <property type="evidence" value="ECO:0007669"/>
    <property type="project" value="TreeGrafter"/>
</dbReference>
<proteinExistence type="predicted"/>
<name>A0A7S0KFM6_9CHLO</name>
<evidence type="ECO:0000256" key="2">
    <source>
        <dbReference type="SAM" id="Coils"/>
    </source>
</evidence>
<feature type="region of interest" description="Disordered" evidence="3">
    <location>
        <begin position="1"/>
        <end position="23"/>
    </location>
</feature>
<dbReference type="PANTHER" id="PTHR15377:SF5">
    <property type="entry name" value="TRANSCRIPTION ELONGATION REGULATOR 1-LIKE PROTEIN"/>
    <property type="match status" value="1"/>
</dbReference>
<dbReference type="InterPro" id="IPR036517">
    <property type="entry name" value="FF_domain_sf"/>
</dbReference>
<feature type="compositionally biased region" description="Low complexity" evidence="3">
    <location>
        <begin position="60"/>
        <end position="70"/>
    </location>
</feature>
<feature type="coiled-coil region" evidence="2">
    <location>
        <begin position="173"/>
        <end position="214"/>
    </location>
</feature>
<evidence type="ECO:0008006" key="5">
    <source>
        <dbReference type="Google" id="ProtNLM"/>
    </source>
</evidence>
<feature type="region of interest" description="Disordered" evidence="3">
    <location>
        <begin position="145"/>
        <end position="171"/>
    </location>
</feature>
<dbReference type="EMBL" id="HBEW01003211">
    <property type="protein sequence ID" value="CAD8580129.1"/>
    <property type="molecule type" value="Transcribed_RNA"/>
</dbReference>
<organism evidence="4">
    <name type="scientific">Ostreococcus mediterraneus</name>
    <dbReference type="NCBI Taxonomy" id="1486918"/>
    <lineage>
        <taxon>Eukaryota</taxon>
        <taxon>Viridiplantae</taxon>
        <taxon>Chlorophyta</taxon>
        <taxon>Mamiellophyceae</taxon>
        <taxon>Mamiellales</taxon>
        <taxon>Bathycoccaceae</taxon>
        <taxon>Ostreococcus</taxon>
    </lineage>
</organism>
<protein>
    <recommendedName>
        <fullName evidence="5">FF domain-containing protein</fullName>
    </recommendedName>
</protein>
<reference evidence="4" key="1">
    <citation type="submission" date="2021-01" db="EMBL/GenBank/DDBJ databases">
        <authorList>
            <person name="Corre E."/>
            <person name="Pelletier E."/>
            <person name="Niang G."/>
            <person name="Scheremetjew M."/>
            <person name="Finn R."/>
            <person name="Kale V."/>
            <person name="Holt S."/>
            <person name="Cochrane G."/>
            <person name="Meng A."/>
            <person name="Brown T."/>
            <person name="Cohen L."/>
        </authorList>
    </citation>
    <scope>NUCLEOTIDE SEQUENCE</scope>
    <source>
        <strain evidence="4">Clade-D-RCC2572</strain>
    </source>
</reference>
<dbReference type="GO" id="GO:0003712">
    <property type="term" value="F:transcription coregulator activity"/>
    <property type="evidence" value="ECO:0007669"/>
    <property type="project" value="TreeGrafter"/>
</dbReference>
<dbReference type="Gene3D" id="1.10.10.440">
    <property type="entry name" value="FF domain"/>
    <property type="match status" value="1"/>
</dbReference>
<dbReference type="PANTHER" id="PTHR15377">
    <property type="entry name" value="TRANSCRIPTION ELONGATION REGULATOR 1"/>
    <property type="match status" value="1"/>
</dbReference>
<keyword evidence="1" id="KW-0677">Repeat</keyword>
<dbReference type="GO" id="GO:0070063">
    <property type="term" value="F:RNA polymerase binding"/>
    <property type="evidence" value="ECO:0007669"/>
    <property type="project" value="InterPro"/>
</dbReference>
<feature type="region of interest" description="Disordered" evidence="3">
    <location>
        <begin position="37"/>
        <end position="70"/>
    </location>
</feature>
<dbReference type="AlphaFoldDB" id="A0A7S0KFM6"/>
<keyword evidence="2" id="KW-0175">Coiled coil</keyword>
<sequence>MSGVSSSSSAAASATASPMGTSASSIADMFSSATHRHEILSRRRARERRASANVDDGIDAPEATEATEVAPEVEDVVVEALDGKARGVRAFEEMCDEVIGTGAVAANATWQRAITKLQRDGRFKTALATHNERRGAFEGWKAKARDGLKKRSGSGGGDGGGEEGARKKTKYEREQAALRAREIEATRAREQAEYVAKKRKAETLEAEAERAFEALCAEKVKTYARSYDEAWTRDLQYDALGRNNVDALRGGELRARELFEAHRERVEKTLKSEFSKLCARVLDRLIVSAIDAGVGENKGTVDSIFAGALSYAKASEEEYELIDEAVFNLVPDADRASMWTSCASNILARHDIIVDTQEE</sequence>
<evidence type="ECO:0000313" key="4">
    <source>
        <dbReference type="EMBL" id="CAD8580129.1"/>
    </source>
</evidence>
<evidence type="ECO:0000256" key="1">
    <source>
        <dbReference type="ARBA" id="ARBA00022737"/>
    </source>
</evidence>
<gene>
    <name evidence="4" type="ORF">OMED0929_LOCUS2635</name>
</gene>
<evidence type="ECO:0000256" key="3">
    <source>
        <dbReference type="SAM" id="MobiDB-lite"/>
    </source>
</evidence>